<dbReference type="SUPFAM" id="SSF49417">
    <property type="entry name" value="p53-like transcription factors"/>
    <property type="match status" value="1"/>
</dbReference>
<feature type="domain" description="RHD" evidence="1">
    <location>
        <begin position="1"/>
        <end position="94"/>
    </location>
</feature>
<proteinExistence type="predicted"/>
<organism evidence="2 3">
    <name type="scientific">Euroglyphus maynei</name>
    <name type="common">Mayne's house dust mite</name>
    <dbReference type="NCBI Taxonomy" id="6958"/>
    <lineage>
        <taxon>Eukaryota</taxon>
        <taxon>Metazoa</taxon>
        <taxon>Ecdysozoa</taxon>
        <taxon>Arthropoda</taxon>
        <taxon>Chelicerata</taxon>
        <taxon>Arachnida</taxon>
        <taxon>Acari</taxon>
        <taxon>Acariformes</taxon>
        <taxon>Sarcoptiformes</taxon>
        <taxon>Astigmata</taxon>
        <taxon>Psoroptidia</taxon>
        <taxon>Analgoidea</taxon>
        <taxon>Pyroglyphidae</taxon>
        <taxon>Pyroglyphinae</taxon>
        <taxon>Euroglyphus</taxon>
    </lineage>
</organism>
<evidence type="ECO:0000313" key="3">
    <source>
        <dbReference type="Proteomes" id="UP000194236"/>
    </source>
</evidence>
<dbReference type="GO" id="GO:0000978">
    <property type="term" value="F:RNA polymerase II cis-regulatory region sequence-specific DNA binding"/>
    <property type="evidence" value="ECO:0007669"/>
    <property type="project" value="TreeGrafter"/>
</dbReference>
<sequence length="94" mass="10779">MKMIEEPINRIRYRYRSEKGSHGGLNGVNSCPIRKTYPTIKVENYHHSNPIYIRASLVTNEIRPKLHVHKLMGRNCSVDGSCTLPVNPDNMTVM</sequence>
<dbReference type="GO" id="GO:0005737">
    <property type="term" value="C:cytoplasm"/>
    <property type="evidence" value="ECO:0007669"/>
    <property type="project" value="InterPro"/>
</dbReference>
<dbReference type="PANTHER" id="PTHR24169">
    <property type="entry name" value="NUCLEAR FACTOR NF-KAPPA-B PROTEIN"/>
    <property type="match status" value="1"/>
</dbReference>
<evidence type="ECO:0000259" key="1">
    <source>
        <dbReference type="PROSITE" id="PS50254"/>
    </source>
</evidence>
<comment type="caution">
    <text evidence="2">The sequence shown here is derived from an EMBL/GenBank/DDBJ whole genome shotgun (WGS) entry which is preliminary data.</text>
</comment>
<accession>A0A1Y3BKY6</accession>
<evidence type="ECO:0000313" key="2">
    <source>
        <dbReference type="EMBL" id="OTF81482.1"/>
    </source>
</evidence>
<dbReference type="InterPro" id="IPR011539">
    <property type="entry name" value="RHD_DNA_bind_dom"/>
</dbReference>
<gene>
    <name evidence="2" type="ORF">BLA29_013743</name>
</gene>
<dbReference type="Pfam" id="PF00554">
    <property type="entry name" value="RHD_DNA_bind"/>
    <property type="match status" value="1"/>
</dbReference>
<dbReference type="Proteomes" id="UP000194236">
    <property type="component" value="Unassembled WGS sequence"/>
</dbReference>
<dbReference type="GO" id="GO:0000981">
    <property type="term" value="F:DNA-binding transcription factor activity, RNA polymerase II-specific"/>
    <property type="evidence" value="ECO:0007669"/>
    <property type="project" value="TreeGrafter"/>
</dbReference>
<protein>
    <recommendedName>
        <fullName evidence="1">RHD domain-containing protein</fullName>
    </recommendedName>
</protein>
<reference evidence="2 3" key="1">
    <citation type="submission" date="2017-03" db="EMBL/GenBank/DDBJ databases">
        <title>Genome Survey of Euroglyphus maynei.</title>
        <authorList>
            <person name="Arlian L.G."/>
            <person name="Morgan M.S."/>
            <person name="Rider S.D."/>
        </authorList>
    </citation>
    <scope>NUCLEOTIDE SEQUENCE [LARGE SCALE GENOMIC DNA]</scope>
    <source>
        <strain evidence="2">Arlian Lab</strain>
        <tissue evidence="2">Whole body</tissue>
    </source>
</reference>
<dbReference type="EMBL" id="MUJZ01013391">
    <property type="protein sequence ID" value="OTF81482.1"/>
    <property type="molecule type" value="Genomic_DNA"/>
</dbReference>
<dbReference type="AlphaFoldDB" id="A0A1Y3BKY6"/>
<dbReference type="InterPro" id="IPR037059">
    <property type="entry name" value="RHD_DNA_bind_dom_sf"/>
</dbReference>
<dbReference type="Gene3D" id="2.60.40.340">
    <property type="entry name" value="Rel homology domain (RHD), DNA-binding domain"/>
    <property type="match status" value="1"/>
</dbReference>
<dbReference type="InterPro" id="IPR008967">
    <property type="entry name" value="p53-like_TF_DNA-bd_sf"/>
</dbReference>
<dbReference type="InterPro" id="IPR000451">
    <property type="entry name" value="NFkB/Dor"/>
</dbReference>
<keyword evidence="3" id="KW-1185">Reference proteome</keyword>
<dbReference type="PROSITE" id="PS50254">
    <property type="entry name" value="REL_2"/>
    <property type="match status" value="1"/>
</dbReference>
<dbReference type="PANTHER" id="PTHR24169:SF28">
    <property type="entry name" value="NUCLEAR FACTOR NF-KAPPA-B P110 SUBUNIT"/>
    <property type="match status" value="1"/>
</dbReference>
<name>A0A1Y3BKY6_EURMA</name>
<dbReference type="OrthoDB" id="10254686at2759"/>